<name>A0ABT1CCL3_9PROT</name>
<keyword evidence="1" id="KW-0732">Signal</keyword>
<dbReference type="InterPro" id="IPR041581">
    <property type="entry name" value="Glyoxalase_6"/>
</dbReference>
<dbReference type="PROSITE" id="PS51819">
    <property type="entry name" value="VOC"/>
    <property type="match status" value="1"/>
</dbReference>
<dbReference type="PANTHER" id="PTHR33993">
    <property type="entry name" value="GLYOXALASE-RELATED"/>
    <property type="match status" value="1"/>
</dbReference>
<dbReference type="EMBL" id="JAMXQU010000001">
    <property type="protein sequence ID" value="MCO6158602.1"/>
    <property type="molecule type" value="Genomic_DNA"/>
</dbReference>
<feature type="domain" description="VOC" evidence="2">
    <location>
        <begin position="182"/>
        <end position="299"/>
    </location>
</feature>
<evidence type="ECO:0000313" key="4">
    <source>
        <dbReference type="Proteomes" id="UP001523401"/>
    </source>
</evidence>
<dbReference type="Pfam" id="PF18029">
    <property type="entry name" value="Glyoxalase_6"/>
    <property type="match status" value="1"/>
</dbReference>
<dbReference type="InterPro" id="IPR029068">
    <property type="entry name" value="Glyas_Bleomycin-R_OHBP_Dase"/>
</dbReference>
<keyword evidence="4" id="KW-1185">Reference proteome</keyword>
<evidence type="ECO:0000259" key="2">
    <source>
        <dbReference type="PROSITE" id="PS51819"/>
    </source>
</evidence>
<dbReference type="SUPFAM" id="SSF54593">
    <property type="entry name" value="Glyoxalase/Bleomycin resistance protein/Dihydroxybiphenyl dioxygenase"/>
    <property type="match status" value="2"/>
</dbReference>
<evidence type="ECO:0000313" key="3">
    <source>
        <dbReference type="EMBL" id="MCO6158602.1"/>
    </source>
</evidence>
<gene>
    <name evidence="3" type="ORF">NF685_00990</name>
</gene>
<dbReference type="RefSeq" id="WP_252848231.1">
    <property type="nucleotide sequence ID" value="NZ_BAPW01000034.1"/>
</dbReference>
<accession>A0ABT1CCL3</accession>
<proteinExistence type="predicted"/>
<feature type="chain" id="PRO_5045052028" description="VOC domain-containing protein" evidence="1">
    <location>
        <begin position="25"/>
        <end position="310"/>
    </location>
</feature>
<comment type="caution">
    <text evidence="3">The sequence shown here is derived from an EMBL/GenBank/DDBJ whole genome shotgun (WGS) entry which is preliminary data.</text>
</comment>
<dbReference type="InterPro" id="IPR052164">
    <property type="entry name" value="Anthracycline_SecMetBiosynth"/>
</dbReference>
<feature type="signal peptide" evidence="1">
    <location>
        <begin position="1"/>
        <end position="24"/>
    </location>
</feature>
<reference evidence="3 4" key="1">
    <citation type="submission" date="2022-06" db="EMBL/GenBank/DDBJ databases">
        <title>Whole-genome of Asaia lannensis strain LMG 27011T.</title>
        <authorList>
            <person name="Sombolestani A."/>
        </authorList>
    </citation>
    <scope>NUCLEOTIDE SEQUENCE [LARGE SCALE GENOMIC DNA]</scope>
    <source>
        <strain evidence="3 4">NBRC 102526</strain>
    </source>
</reference>
<dbReference type="Gene3D" id="3.10.180.10">
    <property type="entry name" value="2,3-Dihydroxybiphenyl 1,2-Dioxygenase, domain 1"/>
    <property type="match status" value="2"/>
</dbReference>
<evidence type="ECO:0000256" key="1">
    <source>
        <dbReference type="SAM" id="SignalP"/>
    </source>
</evidence>
<protein>
    <recommendedName>
        <fullName evidence="2">VOC domain-containing protein</fullName>
    </recommendedName>
</protein>
<dbReference type="Proteomes" id="UP001523401">
    <property type="component" value="Unassembled WGS sequence"/>
</dbReference>
<dbReference type="PANTHER" id="PTHR33993:SF14">
    <property type="entry name" value="GB|AAF24581.1"/>
    <property type="match status" value="1"/>
</dbReference>
<sequence length="310" mass="33331">MFRFFCLGTLCASTLLAAAPMVRAQPAIKATDRPLIPLTSPPTHRILPGKIVFSMLVTPDLANAQSFYGQLFGWTFRPVGDDRTQRVEILLDSRPVGTMVSHAVRRAGQDVPFWMPFLSTSDTATVARTTRKQGGKVLFGPHRIAGLGQTVIVSDPQHGIFGALSSDSGDPVDQPIDPQPGSWAWASLLTPYPMASAGYYQQLFGYRIAAASQQDSTTHFIVTSQDRERASINTLPSGIDQKDKARWIQFVQVGNSATVAERAQALGGHVIVPTHIDRDGAQVAILSDPAGAVFGVIEPQGDVLEGGAVR</sequence>
<dbReference type="InterPro" id="IPR037523">
    <property type="entry name" value="VOC_core"/>
</dbReference>
<organism evidence="3 4">
    <name type="scientific">Asaia lannensis NBRC 102526</name>
    <dbReference type="NCBI Taxonomy" id="1307926"/>
    <lineage>
        <taxon>Bacteria</taxon>
        <taxon>Pseudomonadati</taxon>
        <taxon>Pseudomonadota</taxon>
        <taxon>Alphaproteobacteria</taxon>
        <taxon>Acetobacterales</taxon>
        <taxon>Acetobacteraceae</taxon>
        <taxon>Asaia</taxon>
    </lineage>
</organism>